<dbReference type="SUPFAM" id="SSF48371">
    <property type="entry name" value="ARM repeat"/>
    <property type="match status" value="1"/>
</dbReference>
<dbReference type="InterPro" id="IPR014710">
    <property type="entry name" value="RmlC-like_jellyroll"/>
</dbReference>
<dbReference type="InterPro" id="IPR011989">
    <property type="entry name" value="ARM-like"/>
</dbReference>
<dbReference type="EMBL" id="BAABJX010000068">
    <property type="protein sequence ID" value="GAA4851703.1"/>
    <property type="molecule type" value="Genomic_DNA"/>
</dbReference>
<dbReference type="Pfam" id="PF13646">
    <property type="entry name" value="HEAT_2"/>
    <property type="match status" value="1"/>
</dbReference>
<dbReference type="CDD" id="cd00038">
    <property type="entry name" value="CAP_ED"/>
    <property type="match status" value="1"/>
</dbReference>
<dbReference type="PANTHER" id="PTHR11635:SF152">
    <property type="entry name" value="CAMP-DEPENDENT PROTEIN KINASE TYPE I REGULATORY SUBUNIT-RELATED"/>
    <property type="match status" value="1"/>
</dbReference>
<dbReference type="Proteomes" id="UP001500298">
    <property type="component" value="Unassembled WGS sequence"/>
</dbReference>
<dbReference type="InterPro" id="IPR000595">
    <property type="entry name" value="cNMP-bd_dom"/>
</dbReference>
<dbReference type="InterPro" id="IPR016024">
    <property type="entry name" value="ARM-type_fold"/>
</dbReference>
<protein>
    <recommendedName>
        <fullName evidence="1">Cyclic nucleotide-binding domain-containing protein</fullName>
    </recommendedName>
</protein>
<dbReference type="Gene3D" id="2.60.120.10">
    <property type="entry name" value="Jelly Rolls"/>
    <property type="match status" value="1"/>
</dbReference>
<dbReference type="PROSITE" id="PS50042">
    <property type="entry name" value="CNMP_BINDING_3"/>
    <property type="match status" value="1"/>
</dbReference>
<feature type="domain" description="Cyclic nucleotide-binding" evidence="1">
    <location>
        <begin position="541"/>
        <end position="656"/>
    </location>
</feature>
<evidence type="ECO:0000313" key="2">
    <source>
        <dbReference type="EMBL" id="GAA4851703.1"/>
    </source>
</evidence>
<dbReference type="Pfam" id="PF00027">
    <property type="entry name" value="cNMP_binding"/>
    <property type="match status" value="1"/>
</dbReference>
<name>A0ABP9DMS8_9BACT</name>
<comment type="caution">
    <text evidence="2">The sequence shown here is derived from an EMBL/GenBank/DDBJ whole genome shotgun (WGS) entry which is preliminary data.</text>
</comment>
<dbReference type="Gene3D" id="1.25.10.10">
    <property type="entry name" value="Leucine-rich Repeat Variant"/>
    <property type="match status" value="1"/>
</dbReference>
<accession>A0ABP9DMS8</accession>
<dbReference type="InterPro" id="IPR018490">
    <property type="entry name" value="cNMP-bd_dom_sf"/>
</dbReference>
<evidence type="ECO:0000259" key="1">
    <source>
        <dbReference type="PROSITE" id="PS50042"/>
    </source>
</evidence>
<dbReference type="SUPFAM" id="SSF51206">
    <property type="entry name" value="cAMP-binding domain-like"/>
    <property type="match status" value="1"/>
</dbReference>
<dbReference type="SMART" id="SM00100">
    <property type="entry name" value="cNMP"/>
    <property type="match status" value="1"/>
</dbReference>
<proteinExistence type="predicted"/>
<sequence>MEDEILEHFITLSESPLPYKGIYAYSELLQINPSLVQQIVQEVLSKKDHNMQIPIIRWIQQERILELKDSLLPILDQPTDQDVRIDVLQAAIDSLLQLSNKHTYKEHIPQLQKWLESSYSLPILQILVRYDILPLQEQVNEKIDNLLESDSLQDIIIAIKLIAQSPKQQYTTTLDHLIQHPNRAVRKQAIKATGQLQSPHHIPVLMQLLQGDEMTKEAIDSLSAYGSAALEAIDHALTFYHKSNPNMPLYLCRVLGNIGGSKAQEILWRIVTFPWKEVQNTALIALRKSIQVLDNEQTFYLITDHIERKVKQISWIYTALKIIDGQKSYHYLFQALEDEARVLQHQIGVLYNILKQHISEIPSFSSLGSKVDELRREQDLLSDDNDQLLQHLLPKDLSQKLMIIEGFYSLEEKQKKLDFYYNNNLIDELSITSTILKPSNVKNRGFSRWTIAMTLHVTFDIATPKIMDYFSYYLNSNDWLLIEPALDRLKRYSHFRGFDIASLLKEFVSPTRYNLLMNILNESVKPLTQIEKVLLLKSTRLFSQLSESYLTEIAELLTEVKLTQGEKLFEKGAFLTGIYIIYEGEVLISKSAILKDTLIDRDFFGTLSVLDNQPVDYSAYIIKDAILLKINREDFLGLLEQRPEIMKYIIQLVCSKLRQKDQLSSLY</sequence>
<dbReference type="InterPro" id="IPR050503">
    <property type="entry name" value="cAMP-dep_PK_reg_su-like"/>
</dbReference>
<keyword evidence="3" id="KW-1185">Reference proteome</keyword>
<evidence type="ECO:0000313" key="3">
    <source>
        <dbReference type="Proteomes" id="UP001500298"/>
    </source>
</evidence>
<organism evidence="2 3">
    <name type="scientific">Algivirga pacifica</name>
    <dbReference type="NCBI Taxonomy" id="1162670"/>
    <lineage>
        <taxon>Bacteria</taxon>
        <taxon>Pseudomonadati</taxon>
        <taxon>Bacteroidota</taxon>
        <taxon>Cytophagia</taxon>
        <taxon>Cytophagales</taxon>
        <taxon>Flammeovirgaceae</taxon>
        <taxon>Algivirga</taxon>
    </lineage>
</organism>
<dbReference type="PANTHER" id="PTHR11635">
    <property type="entry name" value="CAMP-DEPENDENT PROTEIN KINASE REGULATORY CHAIN"/>
    <property type="match status" value="1"/>
</dbReference>
<reference evidence="3" key="1">
    <citation type="journal article" date="2019" name="Int. J. Syst. Evol. Microbiol.">
        <title>The Global Catalogue of Microorganisms (GCM) 10K type strain sequencing project: providing services to taxonomists for standard genome sequencing and annotation.</title>
        <authorList>
            <consortium name="The Broad Institute Genomics Platform"/>
            <consortium name="The Broad Institute Genome Sequencing Center for Infectious Disease"/>
            <person name="Wu L."/>
            <person name="Ma J."/>
        </authorList>
    </citation>
    <scope>NUCLEOTIDE SEQUENCE [LARGE SCALE GENOMIC DNA]</scope>
    <source>
        <strain evidence="3">JCM 18326</strain>
    </source>
</reference>
<gene>
    <name evidence="2" type="ORF">GCM10023331_40350</name>
</gene>